<dbReference type="Proteomes" id="UP000622317">
    <property type="component" value="Unassembled WGS sequence"/>
</dbReference>
<gene>
    <name evidence="10" type="ORF">IEN85_16840</name>
</gene>
<dbReference type="Gene3D" id="1.10.1740.10">
    <property type="match status" value="1"/>
</dbReference>
<feature type="transmembrane region" description="Helical" evidence="7">
    <location>
        <begin position="432"/>
        <end position="459"/>
    </location>
</feature>
<protein>
    <recommendedName>
        <fullName evidence="6">RNA polymerase sigma factor</fullName>
    </recommendedName>
</protein>
<reference evidence="10" key="1">
    <citation type="submission" date="2020-09" db="EMBL/GenBank/DDBJ databases">
        <title>Pelagicoccus enzymogenes sp. nov. with an EPS production, isolated from marine sediment.</title>
        <authorList>
            <person name="Feng X."/>
        </authorList>
    </citation>
    <scope>NUCLEOTIDE SEQUENCE</scope>
    <source>
        <strain evidence="10">NFK12</strain>
    </source>
</reference>
<feature type="transmembrane region" description="Helical" evidence="7">
    <location>
        <begin position="242"/>
        <end position="264"/>
    </location>
</feature>
<dbReference type="PANTHER" id="PTHR43133">
    <property type="entry name" value="RNA POLYMERASE ECF-TYPE SIGMA FACTO"/>
    <property type="match status" value="1"/>
</dbReference>
<sequence>MNTEEENPTYLDSSDASLVVACLGGDRQAFGKIVTRYQSLLCSVAYSSLGNLSASEEVAQEAFIEAWKKLSSLREPEKLKSWLCGILRFKISHHRRKDARQPVFEAESGEALENMESEAVGVEESAMKEEEQALLWKALERVPENYREALVLYYREHQSIEHVAYELDLTESAVKQRLSRGRKMLQERMMGFVEDSLARSSPGRVFTMGVLAALPAAIAPPAKAAGVGVVAAKLGVWGKWASVVAFLGTFSGLISSVFALRASLDQSRTERERRDVIRAVISFFAVAGAYVGGVFFLLWLSGKSYENSGYYAWLAQVVVVGTAAFYCWMTRKMFAYSRKLRAEERLAQPEKFLQERDQKGAKAREYRSPWSLFGVPLVHIRFAKTEEGDKPVFGWIAAGEQAYGLLFAWGGFVVAPISVGIVSVGFLTVGAVGFGVVGLGMIAIGAVAFGSAAIGWNAFASLSALGGDTALAGGFAIAPEAAIGKVAIAAEVNNEAAATLTRLGALEASYVGVLGLIALLVLVPVMLYAKGVRKRYGKKRN</sequence>
<feature type="transmembrane region" description="Helical" evidence="7">
    <location>
        <begin position="310"/>
        <end position="329"/>
    </location>
</feature>
<dbReference type="PROSITE" id="PS01063">
    <property type="entry name" value="SIGMA70_ECF"/>
    <property type="match status" value="1"/>
</dbReference>
<proteinExistence type="inferred from homology"/>
<comment type="caution">
    <text evidence="10">The sequence shown here is derived from an EMBL/GenBank/DDBJ whole genome shotgun (WGS) entry which is preliminary data.</text>
</comment>
<dbReference type="CDD" id="cd06171">
    <property type="entry name" value="Sigma70_r4"/>
    <property type="match status" value="1"/>
</dbReference>
<evidence type="ECO:0000256" key="3">
    <source>
        <dbReference type="ARBA" id="ARBA00023082"/>
    </source>
</evidence>
<keyword evidence="11" id="KW-1185">Reference proteome</keyword>
<dbReference type="GO" id="GO:0016987">
    <property type="term" value="F:sigma factor activity"/>
    <property type="evidence" value="ECO:0007669"/>
    <property type="project" value="UniProtKB-KW"/>
</dbReference>
<keyword evidence="7" id="KW-0812">Transmembrane</keyword>
<dbReference type="GO" id="GO:0006352">
    <property type="term" value="P:DNA-templated transcription initiation"/>
    <property type="evidence" value="ECO:0007669"/>
    <property type="project" value="InterPro"/>
</dbReference>
<dbReference type="InterPro" id="IPR000838">
    <property type="entry name" value="RNA_pol_sigma70_ECF_CS"/>
</dbReference>
<evidence type="ECO:0000259" key="9">
    <source>
        <dbReference type="Pfam" id="PF08281"/>
    </source>
</evidence>
<evidence type="ECO:0000313" key="11">
    <source>
        <dbReference type="Proteomes" id="UP000622317"/>
    </source>
</evidence>
<keyword evidence="2 6" id="KW-0805">Transcription regulation</keyword>
<accession>A0A927IIT5</accession>
<dbReference type="EMBL" id="JACYFG010000040">
    <property type="protein sequence ID" value="MBD5781169.1"/>
    <property type="molecule type" value="Genomic_DNA"/>
</dbReference>
<dbReference type="Pfam" id="PF08281">
    <property type="entry name" value="Sigma70_r4_2"/>
    <property type="match status" value="1"/>
</dbReference>
<evidence type="ECO:0000256" key="5">
    <source>
        <dbReference type="ARBA" id="ARBA00023163"/>
    </source>
</evidence>
<keyword evidence="4 6" id="KW-0238">DNA-binding</keyword>
<feature type="transmembrane region" description="Helical" evidence="7">
    <location>
        <begin position="276"/>
        <end position="298"/>
    </location>
</feature>
<feature type="transmembrane region" description="Helical" evidence="7">
    <location>
        <begin position="205"/>
        <end position="222"/>
    </location>
</feature>
<dbReference type="AlphaFoldDB" id="A0A927IIT5"/>
<dbReference type="InterPro" id="IPR039425">
    <property type="entry name" value="RNA_pol_sigma-70-like"/>
</dbReference>
<dbReference type="SUPFAM" id="SSF88659">
    <property type="entry name" value="Sigma3 and sigma4 domains of RNA polymerase sigma factors"/>
    <property type="match status" value="1"/>
</dbReference>
<dbReference type="NCBIfam" id="TIGR02937">
    <property type="entry name" value="sigma70-ECF"/>
    <property type="match status" value="1"/>
</dbReference>
<dbReference type="InterPro" id="IPR007627">
    <property type="entry name" value="RNA_pol_sigma70_r2"/>
</dbReference>
<feature type="transmembrane region" description="Helical" evidence="7">
    <location>
        <begin position="403"/>
        <end position="426"/>
    </location>
</feature>
<dbReference type="Gene3D" id="1.10.10.10">
    <property type="entry name" value="Winged helix-like DNA-binding domain superfamily/Winged helix DNA-binding domain"/>
    <property type="match status" value="1"/>
</dbReference>
<feature type="domain" description="RNA polymerase sigma-70 region 2" evidence="8">
    <location>
        <begin position="33"/>
        <end position="100"/>
    </location>
</feature>
<feature type="domain" description="RNA polymerase sigma factor 70 region 4 type 2" evidence="9">
    <location>
        <begin position="134"/>
        <end position="185"/>
    </location>
</feature>
<evidence type="ECO:0000313" key="10">
    <source>
        <dbReference type="EMBL" id="MBD5781169.1"/>
    </source>
</evidence>
<name>A0A927IIT5_9BACT</name>
<evidence type="ECO:0000256" key="1">
    <source>
        <dbReference type="ARBA" id="ARBA00010641"/>
    </source>
</evidence>
<keyword evidence="7" id="KW-1133">Transmembrane helix</keyword>
<dbReference type="InterPro" id="IPR013249">
    <property type="entry name" value="RNA_pol_sigma70_r4_t2"/>
</dbReference>
<dbReference type="InterPro" id="IPR014284">
    <property type="entry name" value="RNA_pol_sigma-70_dom"/>
</dbReference>
<feature type="transmembrane region" description="Helical" evidence="7">
    <location>
        <begin position="510"/>
        <end position="529"/>
    </location>
</feature>
<dbReference type="InterPro" id="IPR036388">
    <property type="entry name" value="WH-like_DNA-bd_sf"/>
</dbReference>
<dbReference type="Pfam" id="PF04542">
    <property type="entry name" value="Sigma70_r2"/>
    <property type="match status" value="1"/>
</dbReference>
<comment type="similarity">
    <text evidence="1 6">Belongs to the sigma-70 factor family. ECF subfamily.</text>
</comment>
<evidence type="ECO:0000256" key="7">
    <source>
        <dbReference type="SAM" id="Phobius"/>
    </source>
</evidence>
<dbReference type="InterPro" id="IPR013324">
    <property type="entry name" value="RNA_pol_sigma_r3/r4-like"/>
</dbReference>
<keyword evidence="3 6" id="KW-0731">Sigma factor</keyword>
<keyword evidence="7" id="KW-0472">Membrane</keyword>
<organism evidence="10 11">
    <name type="scientific">Pelagicoccus enzymogenes</name>
    <dbReference type="NCBI Taxonomy" id="2773457"/>
    <lineage>
        <taxon>Bacteria</taxon>
        <taxon>Pseudomonadati</taxon>
        <taxon>Verrucomicrobiota</taxon>
        <taxon>Opitutia</taxon>
        <taxon>Puniceicoccales</taxon>
        <taxon>Pelagicoccaceae</taxon>
        <taxon>Pelagicoccus</taxon>
    </lineage>
</organism>
<dbReference type="PANTHER" id="PTHR43133:SF51">
    <property type="entry name" value="RNA POLYMERASE SIGMA FACTOR"/>
    <property type="match status" value="1"/>
</dbReference>
<evidence type="ECO:0000256" key="4">
    <source>
        <dbReference type="ARBA" id="ARBA00023125"/>
    </source>
</evidence>
<dbReference type="GO" id="GO:0003677">
    <property type="term" value="F:DNA binding"/>
    <property type="evidence" value="ECO:0007669"/>
    <property type="project" value="UniProtKB-KW"/>
</dbReference>
<evidence type="ECO:0000259" key="8">
    <source>
        <dbReference type="Pfam" id="PF04542"/>
    </source>
</evidence>
<keyword evidence="5 6" id="KW-0804">Transcription</keyword>
<dbReference type="RefSeq" id="WP_191618270.1">
    <property type="nucleotide sequence ID" value="NZ_JACYFG010000040.1"/>
</dbReference>
<evidence type="ECO:0000256" key="2">
    <source>
        <dbReference type="ARBA" id="ARBA00023015"/>
    </source>
</evidence>
<evidence type="ECO:0000256" key="6">
    <source>
        <dbReference type="RuleBase" id="RU000716"/>
    </source>
</evidence>
<dbReference type="InterPro" id="IPR013325">
    <property type="entry name" value="RNA_pol_sigma_r2"/>
</dbReference>
<dbReference type="SUPFAM" id="SSF88946">
    <property type="entry name" value="Sigma2 domain of RNA polymerase sigma factors"/>
    <property type="match status" value="1"/>
</dbReference>